<dbReference type="PANTHER" id="PTHR30544:SF8">
    <property type="entry name" value="RADICAL SAM SUPERFAMILY PROTEIN"/>
    <property type="match status" value="1"/>
</dbReference>
<dbReference type="SUPFAM" id="SSF102114">
    <property type="entry name" value="Radical SAM enzymes"/>
    <property type="match status" value="1"/>
</dbReference>
<keyword evidence="4" id="KW-0963">Cytoplasm</keyword>
<keyword evidence="10" id="KW-0411">Iron-sulfur</keyword>
<dbReference type="AlphaFoldDB" id="A0A2M7XEN1"/>
<proteinExistence type="predicted"/>
<dbReference type="EMBL" id="PFWT01000010">
    <property type="protein sequence ID" value="PJA46312.1"/>
    <property type="molecule type" value="Genomic_DNA"/>
</dbReference>
<dbReference type="InterPro" id="IPR004383">
    <property type="entry name" value="rRNA_lsu_MTrfase_RlmN/Cfr"/>
</dbReference>
<dbReference type="GO" id="GO:0046872">
    <property type="term" value="F:metal ion binding"/>
    <property type="evidence" value="ECO:0007669"/>
    <property type="project" value="UniProtKB-KW"/>
</dbReference>
<evidence type="ECO:0000256" key="3">
    <source>
        <dbReference type="ARBA" id="ARBA00022485"/>
    </source>
</evidence>
<comment type="cofactor">
    <cofactor evidence="1">
        <name>[4Fe-4S] cluster</name>
        <dbReference type="ChEBI" id="CHEBI:49883"/>
    </cofactor>
</comment>
<comment type="subcellular location">
    <subcellularLocation>
        <location evidence="2">Cytoplasm</location>
    </subcellularLocation>
</comment>
<dbReference type="CDD" id="cd01335">
    <property type="entry name" value="Radical_SAM"/>
    <property type="match status" value="1"/>
</dbReference>
<dbReference type="SFLD" id="SFLDS00029">
    <property type="entry name" value="Radical_SAM"/>
    <property type="match status" value="1"/>
</dbReference>
<keyword evidence="5 12" id="KW-0489">Methyltransferase</keyword>
<dbReference type="GO" id="GO:0051539">
    <property type="term" value="F:4 iron, 4 sulfur cluster binding"/>
    <property type="evidence" value="ECO:0007669"/>
    <property type="project" value="UniProtKB-KW"/>
</dbReference>
<dbReference type="Gene3D" id="3.20.20.70">
    <property type="entry name" value="Aldolase class I"/>
    <property type="match status" value="1"/>
</dbReference>
<evidence type="ECO:0000313" key="12">
    <source>
        <dbReference type="EMBL" id="PJA46312.1"/>
    </source>
</evidence>
<protein>
    <submittedName>
        <fullName evidence="12">23S rRNA (Adenine(2503)-C(2))-methyltransferase RlmN</fullName>
    </submittedName>
</protein>
<evidence type="ECO:0000256" key="7">
    <source>
        <dbReference type="ARBA" id="ARBA00022691"/>
    </source>
</evidence>
<reference evidence="13" key="1">
    <citation type="submission" date="2017-09" db="EMBL/GenBank/DDBJ databases">
        <title>Depth-based differentiation of microbial function through sediment-hosted aquifers and enrichment of novel symbionts in the deep terrestrial subsurface.</title>
        <authorList>
            <person name="Probst A.J."/>
            <person name="Ladd B."/>
            <person name="Jarett J.K."/>
            <person name="Geller-Mcgrath D.E."/>
            <person name="Sieber C.M.K."/>
            <person name="Emerson J.B."/>
            <person name="Anantharaman K."/>
            <person name="Thomas B.C."/>
            <person name="Malmstrom R."/>
            <person name="Stieglmeier M."/>
            <person name="Klingl A."/>
            <person name="Woyke T."/>
            <person name="Ryan C.M."/>
            <person name="Banfield J.F."/>
        </authorList>
    </citation>
    <scope>NUCLEOTIDE SEQUENCE [LARGE SCALE GENOMIC DNA]</scope>
</reference>
<dbReference type="PROSITE" id="PS51918">
    <property type="entry name" value="RADICAL_SAM"/>
    <property type="match status" value="1"/>
</dbReference>
<dbReference type="PIRSF" id="PIRSF006004">
    <property type="entry name" value="CHP00048"/>
    <property type="match status" value="1"/>
</dbReference>
<dbReference type="SFLD" id="SFLDG01062">
    <property type="entry name" value="methyltransferase_(Class_A)"/>
    <property type="match status" value="1"/>
</dbReference>
<dbReference type="Proteomes" id="UP000231263">
    <property type="component" value="Unassembled WGS sequence"/>
</dbReference>
<evidence type="ECO:0000256" key="4">
    <source>
        <dbReference type="ARBA" id="ARBA00022490"/>
    </source>
</evidence>
<dbReference type="Pfam" id="PF04055">
    <property type="entry name" value="Radical_SAM"/>
    <property type="match status" value="1"/>
</dbReference>
<dbReference type="InterPro" id="IPR007197">
    <property type="entry name" value="rSAM"/>
</dbReference>
<dbReference type="GO" id="GO:0005737">
    <property type="term" value="C:cytoplasm"/>
    <property type="evidence" value="ECO:0007669"/>
    <property type="project" value="UniProtKB-SubCell"/>
</dbReference>
<dbReference type="GO" id="GO:0008173">
    <property type="term" value="F:RNA methyltransferase activity"/>
    <property type="evidence" value="ECO:0007669"/>
    <property type="project" value="InterPro"/>
</dbReference>
<dbReference type="Gene3D" id="1.10.150.530">
    <property type="match status" value="1"/>
</dbReference>
<accession>A0A2M7XEN1</accession>
<sequence length="345" mass="39169">MNPKTRQEKISVLLSTEPKFRIKQIQEALFKDGVKNWLDVSNLPLPLRTKLHEKIPFISVRENTLNISADQSTFKALLSLEDDLEIETVLMRNSKGSFTICVSSQVGCAMRCSFCATGTLGLKRNLTVDEIVDQYRFWKLYIEKNNLGSRISNIVYMGMGEPLANYEAVKESLNTILNKTDVGITKITVSTAGVIPRMEHILNDPDWPHVRFAVSLHSANPYVRNKLMPSSYEDFLPRLASWGKQYLEAFGNRNHHLTFEYIMLNSINDSKKDALELIQYVKSIGDVKVNLIPYNFTDFLFMPSTEEVMDAFQQTLKNNGVTVTKRRSRGDDIAAACGQLAKKKC</sequence>
<keyword evidence="6 12" id="KW-0808">Transferase</keyword>
<dbReference type="InterPro" id="IPR040072">
    <property type="entry name" value="Methyltransferase_A"/>
</dbReference>
<evidence type="ECO:0000256" key="1">
    <source>
        <dbReference type="ARBA" id="ARBA00001966"/>
    </source>
</evidence>
<evidence type="ECO:0000256" key="9">
    <source>
        <dbReference type="ARBA" id="ARBA00023004"/>
    </source>
</evidence>
<comment type="caution">
    <text evidence="12">The sequence shown here is derived from an EMBL/GenBank/DDBJ whole genome shotgun (WGS) entry which is preliminary data.</text>
</comment>
<keyword evidence="9" id="KW-0408">Iron</keyword>
<dbReference type="PANTHER" id="PTHR30544">
    <property type="entry name" value="23S RRNA METHYLTRANSFERASE"/>
    <property type="match status" value="1"/>
</dbReference>
<dbReference type="SFLD" id="SFLDF00275">
    <property type="entry name" value="adenosine_C2_methyltransferase"/>
    <property type="match status" value="1"/>
</dbReference>
<evidence type="ECO:0000256" key="6">
    <source>
        <dbReference type="ARBA" id="ARBA00022679"/>
    </source>
</evidence>
<organism evidence="12 13">
    <name type="scientific">Candidatus Uhrbacteria bacterium CG_4_9_14_3_um_filter_41_35</name>
    <dbReference type="NCBI Taxonomy" id="1975034"/>
    <lineage>
        <taxon>Bacteria</taxon>
        <taxon>Candidatus Uhriibacteriota</taxon>
    </lineage>
</organism>
<keyword evidence="7" id="KW-0949">S-adenosyl-L-methionine</keyword>
<gene>
    <name evidence="12" type="ORF">CO173_03050</name>
</gene>
<evidence type="ECO:0000256" key="10">
    <source>
        <dbReference type="ARBA" id="ARBA00023014"/>
    </source>
</evidence>
<evidence type="ECO:0000256" key="8">
    <source>
        <dbReference type="ARBA" id="ARBA00022723"/>
    </source>
</evidence>
<evidence type="ECO:0000256" key="2">
    <source>
        <dbReference type="ARBA" id="ARBA00004496"/>
    </source>
</evidence>
<keyword evidence="8" id="KW-0479">Metal-binding</keyword>
<name>A0A2M7XEN1_9BACT</name>
<keyword evidence="3" id="KW-0004">4Fe-4S</keyword>
<evidence type="ECO:0000256" key="5">
    <source>
        <dbReference type="ARBA" id="ARBA00022603"/>
    </source>
</evidence>
<evidence type="ECO:0000313" key="13">
    <source>
        <dbReference type="Proteomes" id="UP000231263"/>
    </source>
</evidence>
<dbReference type="GO" id="GO:0030488">
    <property type="term" value="P:tRNA methylation"/>
    <property type="evidence" value="ECO:0007669"/>
    <property type="project" value="TreeGrafter"/>
</dbReference>
<dbReference type="InterPro" id="IPR058240">
    <property type="entry name" value="rSAM_sf"/>
</dbReference>
<feature type="domain" description="Radical SAM core" evidence="11">
    <location>
        <begin position="94"/>
        <end position="332"/>
    </location>
</feature>
<dbReference type="GO" id="GO:0070475">
    <property type="term" value="P:rRNA base methylation"/>
    <property type="evidence" value="ECO:0007669"/>
    <property type="project" value="TreeGrafter"/>
</dbReference>
<evidence type="ECO:0000259" key="11">
    <source>
        <dbReference type="PROSITE" id="PS51918"/>
    </source>
</evidence>
<dbReference type="InterPro" id="IPR013785">
    <property type="entry name" value="Aldolase_TIM"/>
</dbReference>